<gene>
    <name evidence="5" type="ORF">FOB64_002336</name>
    <name evidence="4" type="ORF">FOB64_002812</name>
</gene>
<evidence type="ECO:0000313" key="5">
    <source>
        <dbReference type="EMBL" id="KAF6070254.1"/>
    </source>
</evidence>
<dbReference type="GO" id="GO:0006626">
    <property type="term" value="P:protein targeting to mitochondrion"/>
    <property type="evidence" value="ECO:0007669"/>
    <property type="project" value="TreeGrafter"/>
</dbReference>
<feature type="transmembrane region" description="Helical" evidence="2">
    <location>
        <begin position="136"/>
        <end position="155"/>
    </location>
</feature>
<feature type="region of interest" description="Disordered" evidence="1">
    <location>
        <begin position="1"/>
        <end position="62"/>
    </location>
</feature>
<evidence type="ECO:0000256" key="2">
    <source>
        <dbReference type="SAM" id="Phobius"/>
    </source>
</evidence>
<name>A0A8H6C2J8_CANAX</name>
<protein>
    <recommendedName>
        <fullName evidence="3">Mitochondrial outer membrane protein OM14 C-terminal domain-containing protein</fullName>
    </recommendedName>
</protein>
<evidence type="ECO:0000259" key="3">
    <source>
        <dbReference type="Pfam" id="PF17304"/>
    </source>
</evidence>
<dbReference type="Proteomes" id="UP000536275">
    <property type="component" value="Unassembled WGS sequence"/>
</dbReference>
<dbReference type="GO" id="GO:1990593">
    <property type="term" value="F:nascent polypeptide-associated complex binding"/>
    <property type="evidence" value="ECO:0007669"/>
    <property type="project" value="InterPro"/>
</dbReference>
<dbReference type="EMBL" id="JABWAD010000027">
    <property type="protein sequence ID" value="KAF6070254.1"/>
    <property type="molecule type" value="Genomic_DNA"/>
</dbReference>
<sequence length="200" mass="21856">MSSKAPSNEQIKKDVKKDADNIAKKGKEESEHLKKQGKEAVDEASEKGKEFIDQANKKGKELLDEANDKSKEFLKEARKELNHLEEEGQNLLSQFVAYVKSTANSIGQSLNKAGAELQSATSAAVSRTSVELQNPVVIAQIAVAAGGAAAGYLAYLERYRINTDNKYVVGIHASIITGLVVLDGYLFSTYYPKYDKKVAK</sequence>
<dbReference type="PANTHER" id="PTHR38402:SF1">
    <property type="entry name" value="MITOCHONDRIAL OUTER MEMBRANE PROTEIN OM14"/>
    <property type="match status" value="1"/>
</dbReference>
<organism evidence="5 6">
    <name type="scientific">Candida albicans</name>
    <name type="common">Yeast</name>
    <dbReference type="NCBI Taxonomy" id="5476"/>
    <lineage>
        <taxon>Eukaryota</taxon>
        <taxon>Fungi</taxon>
        <taxon>Dikarya</taxon>
        <taxon>Ascomycota</taxon>
        <taxon>Saccharomycotina</taxon>
        <taxon>Pichiomycetes</taxon>
        <taxon>Debaryomycetaceae</taxon>
        <taxon>Candida/Lodderomyces clade</taxon>
        <taxon>Candida</taxon>
    </lineage>
</organism>
<dbReference type="Pfam" id="PF17304">
    <property type="entry name" value="OM14_C"/>
    <property type="match status" value="1"/>
</dbReference>
<dbReference type="AlphaFoldDB" id="A0A8H6C2J8"/>
<feature type="transmembrane region" description="Helical" evidence="2">
    <location>
        <begin position="167"/>
        <end position="187"/>
    </location>
</feature>
<keyword evidence="2" id="KW-0472">Membrane</keyword>
<dbReference type="SUPFAM" id="SSF58113">
    <property type="entry name" value="Apolipoprotein A-I"/>
    <property type="match status" value="1"/>
</dbReference>
<dbReference type="GO" id="GO:0005741">
    <property type="term" value="C:mitochondrial outer membrane"/>
    <property type="evidence" value="ECO:0007669"/>
    <property type="project" value="InterPro"/>
</dbReference>
<keyword evidence="2" id="KW-0812">Transmembrane</keyword>
<feature type="domain" description="Mitochondrial outer membrane protein OM14 C-terminal" evidence="3">
    <location>
        <begin position="130"/>
        <end position="197"/>
    </location>
</feature>
<dbReference type="EMBL" id="JABWAD010000029">
    <property type="protein sequence ID" value="KAF6069816.1"/>
    <property type="molecule type" value="Genomic_DNA"/>
</dbReference>
<accession>A0A8H6C2J8</accession>
<dbReference type="PANTHER" id="PTHR38402">
    <property type="entry name" value="MITOCHONDRIAL OUTER MEMBRANE PROTEIN OM14"/>
    <property type="match status" value="1"/>
</dbReference>
<evidence type="ECO:0000313" key="4">
    <source>
        <dbReference type="EMBL" id="KAF6069816.1"/>
    </source>
</evidence>
<dbReference type="InterPro" id="IPR039453">
    <property type="entry name" value="OM14_C"/>
</dbReference>
<dbReference type="OMA" id="YTERHRI"/>
<keyword evidence="2" id="KW-1133">Transmembrane helix</keyword>
<evidence type="ECO:0000256" key="1">
    <source>
        <dbReference type="SAM" id="MobiDB-lite"/>
    </source>
</evidence>
<evidence type="ECO:0000313" key="6">
    <source>
        <dbReference type="Proteomes" id="UP000536275"/>
    </source>
</evidence>
<dbReference type="InterPro" id="IPR039454">
    <property type="entry name" value="OM14"/>
</dbReference>
<dbReference type="SMR" id="A0A8H6C2J8"/>
<comment type="caution">
    <text evidence="5">The sequence shown here is derived from an EMBL/GenBank/DDBJ whole genome shotgun (WGS) entry which is preliminary data.</text>
</comment>
<reference evidence="5 6" key="1">
    <citation type="submission" date="2020-03" db="EMBL/GenBank/DDBJ databases">
        <title>FDA dAtabase for Regulatory Grade micrObial Sequences (FDA-ARGOS): Supporting development and validation of Infectious Disease Dx tests.</title>
        <authorList>
            <person name="Campos J."/>
            <person name="Goldberg B."/>
            <person name="Tallon L."/>
            <person name="Sadzewicz L."/>
            <person name="Vavikolanu K."/>
            <person name="Mehta A."/>
            <person name="Aluvathingal J."/>
            <person name="Nadendla S."/>
            <person name="Nandy P."/>
            <person name="Geyer C."/>
            <person name="Yan Y."/>
            <person name="Sichtig H."/>
        </authorList>
    </citation>
    <scope>NUCLEOTIDE SEQUENCE [LARGE SCALE GENOMIC DNA]</scope>
    <source>
        <strain evidence="5 6">FDAARGOS_656</strain>
    </source>
</reference>
<proteinExistence type="predicted"/>
<feature type="compositionally biased region" description="Basic and acidic residues" evidence="1">
    <location>
        <begin position="10"/>
        <end position="62"/>
    </location>
</feature>